<feature type="transmembrane region" description="Helical" evidence="10">
    <location>
        <begin position="672"/>
        <end position="695"/>
    </location>
</feature>
<feature type="transmembrane region" description="Helical" evidence="10">
    <location>
        <begin position="742"/>
        <end position="761"/>
    </location>
</feature>
<evidence type="ECO:0000256" key="3">
    <source>
        <dbReference type="ARBA" id="ARBA00022475"/>
    </source>
</evidence>
<dbReference type="InterPro" id="IPR011066">
    <property type="entry name" value="MscS_channel_C_sf"/>
</dbReference>
<evidence type="ECO:0000256" key="1">
    <source>
        <dbReference type="ARBA" id="ARBA00004651"/>
    </source>
</evidence>
<dbReference type="GO" id="GO:0008381">
    <property type="term" value="F:mechanosensitive monoatomic ion channel activity"/>
    <property type="evidence" value="ECO:0007669"/>
    <property type="project" value="UniProtKB-ARBA"/>
</dbReference>
<evidence type="ECO:0000313" key="16">
    <source>
        <dbReference type="EMBL" id="SSW96048.1"/>
    </source>
</evidence>
<dbReference type="InterPro" id="IPR010920">
    <property type="entry name" value="LSM_dom_sf"/>
</dbReference>
<feature type="domain" description="Mechanosensitive ion channel inner membrane" evidence="12">
    <location>
        <begin position="523"/>
        <end position="839"/>
    </location>
</feature>
<dbReference type="InterPro" id="IPR052702">
    <property type="entry name" value="MscS-like_channel"/>
</dbReference>
<gene>
    <name evidence="16" type="primary">mscK</name>
    <name evidence="16" type="ORF">ARTV_2267</name>
</gene>
<evidence type="ECO:0000259" key="15">
    <source>
        <dbReference type="Pfam" id="PF21088"/>
    </source>
</evidence>
<keyword evidence="7 10" id="KW-0472">Membrane</keyword>
<evidence type="ECO:0000256" key="7">
    <source>
        <dbReference type="ARBA" id="ARBA00023136"/>
    </source>
</evidence>
<dbReference type="InterPro" id="IPR006685">
    <property type="entry name" value="MscS_channel_2nd"/>
</dbReference>
<dbReference type="SUPFAM" id="SSF50182">
    <property type="entry name" value="Sm-like ribonucleoproteins"/>
    <property type="match status" value="1"/>
</dbReference>
<feature type="region of interest" description="Disordered" evidence="9">
    <location>
        <begin position="1122"/>
        <end position="1142"/>
    </location>
</feature>
<feature type="transmembrane region" description="Helical" evidence="10">
    <location>
        <begin position="894"/>
        <end position="921"/>
    </location>
</feature>
<feature type="transmembrane region" description="Helical" evidence="10">
    <location>
        <begin position="853"/>
        <end position="873"/>
    </location>
</feature>
<feature type="transmembrane region" description="Helical" evidence="10">
    <location>
        <begin position="644"/>
        <end position="666"/>
    </location>
</feature>
<accession>A0A3B0M777</accession>
<feature type="domain" description="Mechanosensitive ion channel MscS C-terminal" evidence="14">
    <location>
        <begin position="1018"/>
        <end position="1099"/>
    </location>
</feature>
<dbReference type="GO" id="GO:0005886">
    <property type="term" value="C:plasma membrane"/>
    <property type="evidence" value="ECO:0007669"/>
    <property type="project" value="UniProtKB-SubCell"/>
</dbReference>
<dbReference type="InterPro" id="IPR011014">
    <property type="entry name" value="MscS_channel_TM-2"/>
</dbReference>
<name>A0A3B0M777_9GAMM</name>
<organism evidence="16">
    <name type="scientific">Arsenophonus endosymbiont of Trialeurodes vaporariorum</name>
    <dbReference type="NCBI Taxonomy" id="235567"/>
    <lineage>
        <taxon>Bacteria</taxon>
        <taxon>Pseudomonadati</taxon>
        <taxon>Pseudomonadota</taxon>
        <taxon>Gammaproteobacteria</taxon>
        <taxon>Enterobacterales</taxon>
        <taxon>Morganellaceae</taxon>
        <taxon>Arsenophonus</taxon>
    </lineage>
</organism>
<reference evidence="16" key="1">
    <citation type="submission" date="2018-04" db="EMBL/GenBank/DDBJ databases">
        <authorList>
            <person name="Go L.Y."/>
            <person name="Mitchell J.A."/>
        </authorList>
    </citation>
    <scope>NUCLEOTIDE SEQUENCE</scope>
    <source>
        <strain evidence="16">ARTV</strain>
    </source>
</reference>
<dbReference type="InterPro" id="IPR023408">
    <property type="entry name" value="MscS_beta-dom_sf"/>
</dbReference>
<evidence type="ECO:0000259" key="14">
    <source>
        <dbReference type="Pfam" id="PF21082"/>
    </source>
</evidence>
<keyword evidence="6 10" id="KW-1133">Transmembrane helix</keyword>
<dbReference type="FunFam" id="2.30.30.60:FF:000001">
    <property type="entry name" value="MscS Mechanosensitive ion channel"/>
    <property type="match status" value="1"/>
</dbReference>
<dbReference type="Gene3D" id="3.30.70.100">
    <property type="match status" value="1"/>
</dbReference>
<feature type="transmembrane region" description="Helical" evidence="10">
    <location>
        <begin position="565"/>
        <end position="588"/>
    </location>
</feature>
<comment type="subcellular location">
    <subcellularLocation>
        <location evidence="1">Cell membrane</location>
        <topology evidence="1">Multi-pass membrane protein</topology>
    </subcellularLocation>
</comment>
<keyword evidence="4 10" id="KW-0812">Transmembrane</keyword>
<dbReference type="GO" id="GO:0009992">
    <property type="term" value="P:intracellular water homeostasis"/>
    <property type="evidence" value="ECO:0007669"/>
    <property type="project" value="TreeGrafter"/>
</dbReference>
<protein>
    <submittedName>
        <fullName evidence="16">Mechanosensitive channel MscK</fullName>
    </submittedName>
</protein>
<keyword evidence="3" id="KW-1003">Cell membrane</keyword>
<feature type="domain" description="Mechanosensitive ion channel MscS porin" evidence="13">
    <location>
        <begin position="53"/>
        <end position="283"/>
    </location>
</feature>
<dbReference type="PANTHER" id="PTHR30347:SF1">
    <property type="entry name" value="MECHANOSENSITIVE CHANNEL MSCK"/>
    <property type="match status" value="1"/>
</dbReference>
<dbReference type="Pfam" id="PF12794">
    <property type="entry name" value="MscS_TM"/>
    <property type="match status" value="1"/>
</dbReference>
<dbReference type="PANTHER" id="PTHR30347">
    <property type="entry name" value="POTASSIUM CHANNEL RELATED"/>
    <property type="match status" value="1"/>
</dbReference>
<comment type="similarity">
    <text evidence="2">Belongs to the MscS (TC 1.A.23) family.</text>
</comment>
<sequence>MFSFSRRLQSRTYCQWLVSFLSLSCGLFFLFNATLIESATLTNLTSRQTIQNQLNALSNRSNLTAYETLALSDYKKAIQFYDELAGLEKQAELMQKRVMQAPREARYALDNLARIKRDQQQSEQTKTEYQHLSLSQLESQLKNKLEILQNQQENLANINNNLVALQTQPERAMNIMLENARRLQDIRYQLNNDFSSNDDIRPSLQVLLQVEQLYLQQQNKFQQHALQANTQLQDVLQKQRDYTATYLELIQSDIQYIQATINNKRLNYSEETAKEAQRSTINSQEVEEYPVIKHEKAINKVLSERLISVTQDSNQLVQKGIRIKSWLERAIQVESNLKEQITVLRGSLLLSRILFQKQINLPPNILTKNLPTLIADLRLEQFDINQERDQLYQSSNYINKLADTINDSMVDKTKTMPLSKEVWRALESLIDIRRDLLDQLNIQLGNQISQAINLQLDQQQLLGVIDSLEQTLAQQIFWVNSNKPIDLTWLTSFPDAAKAEITTFNFKLPLVSIVKGLINSSVVTIPLLLACLFFFGMNRKFKQRLKEINEEVIVFKKDSQLHTPVALILTLMMTFPGAFIVLVVGYWFLKTGNPHGDFVWSFALQLALFWVLFSWCINILKPDGIAENHFLIAKKENTWLRQHLINLMLPLIVLIYWSSYGVMYPLRLADDVIGQLIVLIFLFLVFLFTLPFCRLSWQLKGGHLTRTIVITILAFSPLVLIGLIMVGYYYTTLRLSSRWIGSFYLLLLWYIIYHSFIRGLSLAARKLAYKRVLERRHNMTREEQENEPIAEPPMSIELISQQSLRLTSMVLFLIFIVAFYWIWSDFITIFSFLDGIQLWHTNVQNEAGHTLQAVTLADLILAIIIFIVALVMTRNLPGLLEVLVLSRLKLRQGSSYAITTMLTYIIIGIGTIIVLAMLGVTWNKLQWLAAALTFGLGFGLQEIFANFVSGIIILFERPVRIGDTVTIGNFSGTVSKIRIRATTITDFDRKEVVIPNKAFVTERLINWSLTDTITRIIIKLGVAYGSDLDKVKAILLQAAQSNNKIMSDPAPLVFFTDFGDSTLNHELRFYVRQIADRSTTLDEVNRLIDRLCREQNINIAFNQLEVHLHNSKCDSVQEVERTLGGEKRSKQQDKNNRDNVAE</sequence>
<keyword evidence="5" id="KW-0732">Signal</keyword>
<feature type="coiled-coil region" evidence="8">
    <location>
        <begin position="134"/>
        <end position="168"/>
    </location>
</feature>
<dbReference type="SUPFAM" id="SSF82861">
    <property type="entry name" value="Mechanosensitive channel protein MscS (YggB), transmembrane region"/>
    <property type="match status" value="1"/>
</dbReference>
<feature type="transmembrane region" description="Helical" evidence="10">
    <location>
        <begin position="600"/>
        <end position="620"/>
    </location>
</feature>
<evidence type="ECO:0000256" key="6">
    <source>
        <dbReference type="ARBA" id="ARBA00022989"/>
    </source>
</evidence>
<dbReference type="SUPFAM" id="SSF82689">
    <property type="entry name" value="Mechanosensitive channel protein MscS (YggB), C-terminal domain"/>
    <property type="match status" value="1"/>
</dbReference>
<feature type="transmembrane region" description="Helical" evidence="10">
    <location>
        <begin position="810"/>
        <end position="833"/>
    </location>
</feature>
<dbReference type="PROSITE" id="PS01246">
    <property type="entry name" value="UPF0003"/>
    <property type="match status" value="1"/>
</dbReference>
<dbReference type="AlphaFoldDB" id="A0A3B0M777"/>
<evidence type="ECO:0000256" key="4">
    <source>
        <dbReference type="ARBA" id="ARBA00022692"/>
    </source>
</evidence>
<evidence type="ECO:0000256" key="5">
    <source>
        <dbReference type="ARBA" id="ARBA00022729"/>
    </source>
</evidence>
<proteinExistence type="inferred from homology"/>
<evidence type="ECO:0000259" key="11">
    <source>
        <dbReference type="Pfam" id="PF00924"/>
    </source>
</evidence>
<feature type="transmembrane region" description="Helical" evidence="10">
    <location>
        <begin position="927"/>
        <end position="955"/>
    </location>
</feature>
<dbReference type="Pfam" id="PF12795">
    <property type="entry name" value="MscS_porin"/>
    <property type="match status" value="1"/>
</dbReference>
<dbReference type="InterPro" id="IPR006686">
    <property type="entry name" value="MscS_channel_CS"/>
</dbReference>
<evidence type="ECO:0000256" key="8">
    <source>
        <dbReference type="SAM" id="Coils"/>
    </source>
</evidence>
<dbReference type="InterPro" id="IPR049278">
    <property type="entry name" value="MS_channel_C"/>
</dbReference>
<dbReference type="EMBL" id="UFQR01000009">
    <property type="protein sequence ID" value="SSW96048.1"/>
    <property type="molecule type" value="Genomic_DNA"/>
</dbReference>
<evidence type="ECO:0000256" key="10">
    <source>
        <dbReference type="SAM" id="Phobius"/>
    </source>
</evidence>
<dbReference type="FunFam" id="1.10.287.1260:FF:000002">
    <property type="entry name" value="Potassium efflux system KefA"/>
    <property type="match status" value="1"/>
</dbReference>
<dbReference type="Pfam" id="PF00924">
    <property type="entry name" value="MS_channel_2nd"/>
    <property type="match status" value="1"/>
</dbReference>
<dbReference type="Gene3D" id="2.30.30.60">
    <property type="match status" value="1"/>
</dbReference>
<evidence type="ECO:0000259" key="12">
    <source>
        <dbReference type="Pfam" id="PF12794"/>
    </source>
</evidence>
<dbReference type="InterPro" id="IPR049142">
    <property type="entry name" value="MS_channel_1st"/>
</dbReference>
<feature type="transmembrane region" description="Helical" evidence="10">
    <location>
        <begin position="707"/>
        <end position="730"/>
    </location>
</feature>
<evidence type="ECO:0000256" key="2">
    <source>
        <dbReference type="ARBA" id="ARBA00008017"/>
    </source>
</evidence>
<dbReference type="NCBIfam" id="NF008438">
    <property type="entry name" value="PRK11281.1"/>
    <property type="match status" value="1"/>
</dbReference>
<evidence type="ECO:0000259" key="13">
    <source>
        <dbReference type="Pfam" id="PF12795"/>
    </source>
</evidence>
<feature type="domain" description="Mechanosensitive ion channel MscS" evidence="11">
    <location>
        <begin position="943"/>
        <end position="1008"/>
    </location>
</feature>
<dbReference type="PROSITE" id="PS51257">
    <property type="entry name" value="PROKAR_LIPOPROTEIN"/>
    <property type="match status" value="1"/>
</dbReference>
<feature type="domain" description="Mechanosensitive ion channel transmembrane helices 2/3" evidence="15">
    <location>
        <begin position="900"/>
        <end position="941"/>
    </location>
</feature>
<feature type="transmembrane region" description="Helical" evidence="10">
    <location>
        <begin position="517"/>
        <end position="536"/>
    </location>
</feature>
<dbReference type="Pfam" id="PF21082">
    <property type="entry name" value="MS_channel_3rd"/>
    <property type="match status" value="1"/>
</dbReference>
<keyword evidence="8" id="KW-0175">Coiled coil</keyword>
<dbReference type="InterPro" id="IPR024393">
    <property type="entry name" value="MscS_porin"/>
</dbReference>
<dbReference type="Pfam" id="PF21088">
    <property type="entry name" value="MS_channel_1st"/>
    <property type="match status" value="1"/>
</dbReference>
<dbReference type="Gene3D" id="1.10.287.1260">
    <property type="match status" value="1"/>
</dbReference>
<evidence type="ECO:0000256" key="9">
    <source>
        <dbReference type="SAM" id="MobiDB-lite"/>
    </source>
</evidence>
<dbReference type="InterPro" id="IPR025692">
    <property type="entry name" value="MscS_IM_dom1"/>
</dbReference>